<dbReference type="PANTHER" id="PTHR38471:SF2">
    <property type="entry name" value="FOUR HELIX BUNDLE PROTEIN"/>
    <property type="match status" value="1"/>
</dbReference>
<dbReference type="NCBIfam" id="TIGR02436">
    <property type="entry name" value="four helix bundle protein"/>
    <property type="match status" value="1"/>
</dbReference>
<dbReference type="EMBL" id="FOVD01000003">
    <property type="protein sequence ID" value="SFN37276.1"/>
    <property type="molecule type" value="Genomic_DNA"/>
</dbReference>
<dbReference type="AlphaFoldDB" id="A0A1I4YGZ0"/>
<dbReference type="InterPro" id="IPR036583">
    <property type="entry name" value="23S_rRNA_IVS_sf"/>
</dbReference>
<sequence>MKAHRLQDLLIWKKSMMLVKDVYLITEKLPTDEKFGLISQIKRCAVSIPSNIAEGAGRNNVKEFYQFLGIASGSCYELETQLILLVELNFEKETEIAPLLNNLNEIQKMIYKFKTNLING</sequence>
<dbReference type="Pfam" id="PF05635">
    <property type="entry name" value="23S_rRNA_IVP"/>
    <property type="match status" value="1"/>
</dbReference>
<gene>
    <name evidence="1" type="ORF">SAMN05421594_2412</name>
</gene>
<keyword evidence="2" id="KW-1185">Reference proteome</keyword>
<reference evidence="2" key="1">
    <citation type="submission" date="2016-10" db="EMBL/GenBank/DDBJ databases">
        <authorList>
            <person name="Varghese N."/>
            <person name="Submissions S."/>
        </authorList>
    </citation>
    <scope>NUCLEOTIDE SEQUENCE [LARGE SCALE GENOMIC DNA]</scope>
    <source>
        <strain evidence="2">DSM 25575</strain>
    </source>
</reference>
<dbReference type="OrthoDB" id="9811959at2"/>
<dbReference type="CDD" id="cd16377">
    <property type="entry name" value="23S_rRNA_IVP_like"/>
    <property type="match status" value="1"/>
</dbReference>
<dbReference type="Proteomes" id="UP000198769">
    <property type="component" value="Unassembled WGS sequence"/>
</dbReference>
<dbReference type="PANTHER" id="PTHR38471">
    <property type="entry name" value="FOUR HELIX BUNDLE PROTEIN"/>
    <property type="match status" value="1"/>
</dbReference>
<dbReference type="SUPFAM" id="SSF158446">
    <property type="entry name" value="IVS-encoded protein-like"/>
    <property type="match status" value="1"/>
</dbReference>
<organism evidence="1 2">
    <name type="scientific">Chryseobacterium oleae</name>
    <dbReference type="NCBI Taxonomy" id="491207"/>
    <lineage>
        <taxon>Bacteria</taxon>
        <taxon>Pseudomonadati</taxon>
        <taxon>Bacteroidota</taxon>
        <taxon>Flavobacteriia</taxon>
        <taxon>Flavobacteriales</taxon>
        <taxon>Weeksellaceae</taxon>
        <taxon>Chryseobacterium group</taxon>
        <taxon>Chryseobacterium</taxon>
    </lineage>
</organism>
<evidence type="ECO:0000313" key="1">
    <source>
        <dbReference type="EMBL" id="SFN37276.1"/>
    </source>
</evidence>
<dbReference type="RefSeq" id="WP_090024657.1">
    <property type="nucleotide sequence ID" value="NZ_FOVD01000003.1"/>
</dbReference>
<accession>A0A1I4YGZ0</accession>
<proteinExistence type="predicted"/>
<dbReference type="InterPro" id="IPR012657">
    <property type="entry name" value="23S_rRNA-intervening_sequence"/>
</dbReference>
<protein>
    <submittedName>
        <fullName evidence="1">Four helix bundle protein</fullName>
    </submittedName>
</protein>
<name>A0A1I4YGZ0_CHROL</name>
<dbReference type="Gene3D" id="1.20.1440.60">
    <property type="entry name" value="23S rRNA-intervening sequence"/>
    <property type="match status" value="1"/>
</dbReference>
<evidence type="ECO:0000313" key="2">
    <source>
        <dbReference type="Proteomes" id="UP000198769"/>
    </source>
</evidence>